<keyword evidence="2" id="KW-1185">Reference proteome</keyword>
<evidence type="ECO:0000313" key="2">
    <source>
        <dbReference type="Proteomes" id="UP000242520"/>
    </source>
</evidence>
<dbReference type="Gene3D" id="3.30.70.260">
    <property type="match status" value="1"/>
</dbReference>
<dbReference type="OrthoDB" id="1752844at2"/>
<sequence>MNMENRVYARLNQGIDSFIRVASVLRRKEFNVKEINMISEDSFINLDIVLEDEGYLVNKMVNQISKLVDVKEIRVL</sequence>
<organism evidence="1 2">
    <name type="scientific">Tepidibacter thalassicus DSM 15285</name>
    <dbReference type="NCBI Taxonomy" id="1123350"/>
    <lineage>
        <taxon>Bacteria</taxon>
        <taxon>Bacillati</taxon>
        <taxon>Bacillota</taxon>
        <taxon>Clostridia</taxon>
        <taxon>Peptostreptococcales</taxon>
        <taxon>Peptostreptococcaceae</taxon>
        <taxon>Tepidibacter</taxon>
    </lineage>
</organism>
<name>A0A1M5QTZ2_9FIRM</name>
<reference evidence="2" key="1">
    <citation type="submission" date="2016-11" db="EMBL/GenBank/DDBJ databases">
        <authorList>
            <person name="Varghese N."/>
            <person name="Submissions S."/>
        </authorList>
    </citation>
    <scope>NUCLEOTIDE SEQUENCE [LARGE SCALE GENOMIC DNA]</scope>
    <source>
        <strain evidence="2">DSM 15285</strain>
    </source>
</reference>
<dbReference type="SUPFAM" id="SSF55021">
    <property type="entry name" value="ACT-like"/>
    <property type="match status" value="1"/>
</dbReference>
<gene>
    <name evidence="1" type="ORF">SAMN02744040_01094</name>
</gene>
<dbReference type="Proteomes" id="UP000242520">
    <property type="component" value="Unassembled WGS sequence"/>
</dbReference>
<protein>
    <submittedName>
        <fullName evidence="1">ACT domain-containing protein</fullName>
    </submittedName>
</protein>
<accession>A0A1M5QTZ2</accession>
<dbReference type="InterPro" id="IPR045865">
    <property type="entry name" value="ACT-like_dom_sf"/>
</dbReference>
<dbReference type="RefSeq" id="WP_084601958.1">
    <property type="nucleotide sequence ID" value="NZ_FQXH01000009.1"/>
</dbReference>
<dbReference type="Pfam" id="PF13710">
    <property type="entry name" value="ACT_5"/>
    <property type="match status" value="1"/>
</dbReference>
<evidence type="ECO:0000313" key="1">
    <source>
        <dbReference type="EMBL" id="SHH17346.1"/>
    </source>
</evidence>
<dbReference type="EMBL" id="FQXH01000009">
    <property type="protein sequence ID" value="SHH17346.1"/>
    <property type="molecule type" value="Genomic_DNA"/>
</dbReference>
<proteinExistence type="predicted"/>
<dbReference type="STRING" id="1123350.SAMN02744040_01094"/>
<dbReference type="AlphaFoldDB" id="A0A1M5QTZ2"/>